<evidence type="ECO:0008006" key="2">
    <source>
        <dbReference type="Google" id="ProtNLM"/>
    </source>
</evidence>
<sequence>MNGSTLIMLLTDIGGSTPVNPVLRAEQAFARNPTIVVTLTVKGDLAGSQVFKFSPKLGAPLNLQFGEDIRPYLLGDPRGRPTRIKPDKALTERSRMTFNFADDPNAPDFDSTVFSIFSGSTFWRRMVLTQPDLVGMSIEAKRGYVAPNLNNLDDFLTIFKGRVEDFNFERNGNFTLIAKDDLALVDRQIPRQISDANQLDGAITASTDAITVNKGTEFFLPSALPSKDLFPVVLRLDPDGAGNGPEDVILNSISGNVLTVQENFLNKSEAFDNAAWTKTGATVAADQGRGPFGGDQRADTVTLPALGNLVEQDSTELASGVTFVFSVWIRRAGVQASDVSMKIDLILDDATESQEFELTATKDWQRFEVSTSFTGGGGQTAVARVRSNDLSSVVIDLYGAQLEKAATRGFYVATDGNQGVDAGRGAFGTTAATHIDNTKLAEVLPYRLHLDPESGVHPVFILRDLVNRGELPVASVDQTTFDREFNFIESTQAKRAGATIIAKPRNLLKHVKEVREQFMLDLWASEDGFVRTRLSFRQNIPGTLAKQITDEANILHRTASYMGNKESRMTEIFVYYNVVAGETNPKEPEDFLNVEILADLGVSDLSGVKARVILSKWIFRADEAVALVGRLVSRFRRGARIASWEFDIKDTSDFDVGDVAELNSDDVPVKGGSVATKGRTNWQIVHKSHIRSQGKFSIEGLEFSGLRYGIISPNDDLETPANPFPDYPAASASERQYGFIGDANNLVNAGSEQGYFIL</sequence>
<accession>A0A0F9KKP0</accession>
<reference evidence="1" key="1">
    <citation type="journal article" date="2015" name="Nature">
        <title>Complex archaea that bridge the gap between prokaryotes and eukaryotes.</title>
        <authorList>
            <person name="Spang A."/>
            <person name="Saw J.H."/>
            <person name="Jorgensen S.L."/>
            <person name="Zaremba-Niedzwiedzka K."/>
            <person name="Martijn J."/>
            <person name="Lind A.E."/>
            <person name="van Eijk R."/>
            <person name="Schleper C."/>
            <person name="Guy L."/>
            <person name="Ettema T.J."/>
        </authorList>
    </citation>
    <scope>NUCLEOTIDE SEQUENCE</scope>
</reference>
<evidence type="ECO:0000313" key="1">
    <source>
        <dbReference type="EMBL" id="KKM75311.1"/>
    </source>
</evidence>
<comment type="caution">
    <text evidence="1">The sequence shown here is derived from an EMBL/GenBank/DDBJ whole genome shotgun (WGS) entry which is preliminary data.</text>
</comment>
<name>A0A0F9KKP0_9ZZZZ</name>
<dbReference type="EMBL" id="LAZR01008998">
    <property type="protein sequence ID" value="KKM75311.1"/>
    <property type="molecule type" value="Genomic_DNA"/>
</dbReference>
<dbReference type="Gene3D" id="2.60.120.260">
    <property type="entry name" value="Galactose-binding domain-like"/>
    <property type="match status" value="1"/>
</dbReference>
<gene>
    <name evidence="1" type="ORF">LCGC14_1391510</name>
</gene>
<organism evidence="1">
    <name type="scientific">marine sediment metagenome</name>
    <dbReference type="NCBI Taxonomy" id="412755"/>
    <lineage>
        <taxon>unclassified sequences</taxon>
        <taxon>metagenomes</taxon>
        <taxon>ecological metagenomes</taxon>
    </lineage>
</organism>
<protein>
    <recommendedName>
        <fullName evidence="2">CBM-cenC domain-containing protein</fullName>
    </recommendedName>
</protein>
<proteinExistence type="predicted"/>
<dbReference type="AlphaFoldDB" id="A0A0F9KKP0"/>